<evidence type="ECO:0000256" key="11">
    <source>
        <dbReference type="SAM" id="Phobius"/>
    </source>
</evidence>
<evidence type="ECO:0000313" key="13">
    <source>
        <dbReference type="EMBL" id="TPE54578.1"/>
    </source>
</evidence>
<dbReference type="RefSeq" id="WP_140587530.1">
    <property type="nucleotide sequence ID" value="NZ_VFRR01000005.1"/>
</dbReference>
<evidence type="ECO:0000256" key="2">
    <source>
        <dbReference type="ARBA" id="ARBA00021549"/>
    </source>
</evidence>
<dbReference type="InterPro" id="IPR012902">
    <property type="entry name" value="N_methyl_site"/>
</dbReference>
<keyword evidence="8 11" id="KW-0472">Membrane</keyword>
<keyword evidence="6 11" id="KW-0812">Transmembrane</keyword>
<dbReference type="InterPro" id="IPR022346">
    <property type="entry name" value="T2SS_GspH"/>
</dbReference>
<dbReference type="NCBIfam" id="TIGR02532">
    <property type="entry name" value="IV_pilin_GFxxxE"/>
    <property type="match status" value="1"/>
</dbReference>
<reference evidence="13 14" key="1">
    <citation type="submission" date="2019-06" db="EMBL/GenBank/DDBJ databases">
        <title>A novel bacterium of genus Marinomonas, isolated from coastal sand.</title>
        <authorList>
            <person name="Huang H."/>
            <person name="Mo K."/>
            <person name="Hu Y."/>
        </authorList>
    </citation>
    <scope>NUCLEOTIDE SEQUENCE [LARGE SCALE GENOMIC DNA]</scope>
    <source>
        <strain evidence="13 14">HB171799</strain>
    </source>
</reference>
<evidence type="ECO:0000256" key="9">
    <source>
        <dbReference type="ARBA" id="ARBA00025772"/>
    </source>
</evidence>
<gene>
    <name evidence="13" type="ORF">FJM67_04660</name>
</gene>
<evidence type="ECO:0000256" key="7">
    <source>
        <dbReference type="ARBA" id="ARBA00022989"/>
    </source>
</evidence>
<dbReference type="GO" id="GO:0015628">
    <property type="term" value="P:protein secretion by the type II secretion system"/>
    <property type="evidence" value="ECO:0007669"/>
    <property type="project" value="InterPro"/>
</dbReference>
<evidence type="ECO:0000256" key="6">
    <source>
        <dbReference type="ARBA" id="ARBA00022692"/>
    </source>
</evidence>
<dbReference type="Proteomes" id="UP000315901">
    <property type="component" value="Unassembled WGS sequence"/>
</dbReference>
<evidence type="ECO:0000256" key="8">
    <source>
        <dbReference type="ARBA" id="ARBA00023136"/>
    </source>
</evidence>
<dbReference type="GO" id="GO:0015627">
    <property type="term" value="C:type II protein secretion system complex"/>
    <property type="evidence" value="ECO:0007669"/>
    <property type="project" value="InterPro"/>
</dbReference>
<feature type="domain" description="General secretion pathway GspH" evidence="12">
    <location>
        <begin position="50"/>
        <end position="152"/>
    </location>
</feature>
<evidence type="ECO:0000256" key="5">
    <source>
        <dbReference type="ARBA" id="ARBA00022519"/>
    </source>
</evidence>
<comment type="caution">
    <text evidence="13">The sequence shown here is derived from an EMBL/GenBank/DDBJ whole genome shotgun (WGS) entry which is preliminary data.</text>
</comment>
<keyword evidence="7 11" id="KW-1133">Transmembrane helix</keyword>
<evidence type="ECO:0000256" key="4">
    <source>
        <dbReference type="ARBA" id="ARBA00022481"/>
    </source>
</evidence>
<organism evidence="13 14">
    <name type="scientific">Maribrevibacterium harenarium</name>
    <dbReference type="NCBI Taxonomy" id="2589817"/>
    <lineage>
        <taxon>Bacteria</taxon>
        <taxon>Pseudomonadati</taxon>
        <taxon>Pseudomonadota</taxon>
        <taxon>Gammaproteobacteria</taxon>
        <taxon>Oceanospirillales</taxon>
        <taxon>Oceanospirillaceae</taxon>
        <taxon>Maribrevibacterium</taxon>
    </lineage>
</organism>
<dbReference type="InterPro" id="IPR045584">
    <property type="entry name" value="Pilin-like"/>
</dbReference>
<evidence type="ECO:0000259" key="12">
    <source>
        <dbReference type="Pfam" id="PF12019"/>
    </source>
</evidence>
<sequence>MSVKGFTLLEILLVMTILAVISITFQQSSLLDSWRQWQRMRSLRASAYSLLEIISYTRTLATSTQQSMFLCGNWDCHSGWGRQVFVYRTDDGSLQWQQIITSSDDISIVWKGFPIQRDHIEFTPEGGASYQNGSFYICDPDYLLRVRLNQSGRAYLDPIVELSTTTVEVESCYGS</sequence>
<dbReference type="AlphaFoldDB" id="A0A501X266"/>
<comment type="similarity">
    <text evidence="9">Belongs to the GSP H family.</text>
</comment>
<comment type="subcellular location">
    <subcellularLocation>
        <location evidence="1">Cell inner membrane</location>
        <topology evidence="1">Single-pass membrane protein</topology>
    </subcellularLocation>
</comment>
<dbReference type="Pfam" id="PF12019">
    <property type="entry name" value="GspH"/>
    <property type="match status" value="1"/>
</dbReference>
<evidence type="ECO:0000256" key="3">
    <source>
        <dbReference type="ARBA" id="ARBA00022475"/>
    </source>
</evidence>
<dbReference type="EMBL" id="VFRR01000005">
    <property type="protein sequence ID" value="TPE54578.1"/>
    <property type="molecule type" value="Genomic_DNA"/>
</dbReference>
<dbReference type="GO" id="GO:0005886">
    <property type="term" value="C:plasma membrane"/>
    <property type="evidence" value="ECO:0007669"/>
    <property type="project" value="UniProtKB-SubCell"/>
</dbReference>
<dbReference type="OrthoDB" id="6078078at2"/>
<dbReference type="PROSITE" id="PS00409">
    <property type="entry name" value="PROKAR_NTER_METHYL"/>
    <property type="match status" value="1"/>
</dbReference>
<accession>A0A501X266</accession>
<keyword evidence="5" id="KW-0997">Cell inner membrane</keyword>
<feature type="transmembrane region" description="Helical" evidence="11">
    <location>
        <begin position="6"/>
        <end position="25"/>
    </location>
</feature>
<keyword evidence="3" id="KW-1003">Cell membrane</keyword>
<keyword evidence="4" id="KW-0488">Methylation</keyword>
<name>A0A501X266_9GAMM</name>
<protein>
    <recommendedName>
        <fullName evidence="2">Type II secretion system protein H</fullName>
    </recommendedName>
    <alternativeName>
        <fullName evidence="10">General secretion pathway protein H</fullName>
    </alternativeName>
</protein>
<evidence type="ECO:0000256" key="1">
    <source>
        <dbReference type="ARBA" id="ARBA00004377"/>
    </source>
</evidence>
<keyword evidence="14" id="KW-1185">Reference proteome</keyword>
<dbReference type="Gene3D" id="3.55.40.10">
    <property type="entry name" value="minor pseudopilin epsh domain"/>
    <property type="match status" value="1"/>
</dbReference>
<dbReference type="SUPFAM" id="SSF54523">
    <property type="entry name" value="Pili subunits"/>
    <property type="match status" value="1"/>
</dbReference>
<proteinExistence type="inferred from homology"/>
<evidence type="ECO:0000256" key="10">
    <source>
        <dbReference type="ARBA" id="ARBA00030775"/>
    </source>
</evidence>
<evidence type="ECO:0000313" key="14">
    <source>
        <dbReference type="Proteomes" id="UP000315901"/>
    </source>
</evidence>
<dbReference type="Pfam" id="PF07963">
    <property type="entry name" value="N_methyl"/>
    <property type="match status" value="1"/>
</dbReference>